<gene>
    <name evidence="1" type="ORF">BDV33DRAFT_203656</name>
</gene>
<evidence type="ECO:0000313" key="1">
    <source>
        <dbReference type="EMBL" id="KAB8220152.1"/>
    </source>
</evidence>
<proteinExistence type="predicted"/>
<organism evidence="1 2">
    <name type="scientific">Aspergillus novoparasiticus</name>
    <dbReference type="NCBI Taxonomy" id="986946"/>
    <lineage>
        <taxon>Eukaryota</taxon>
        <taxon>Fungi</taxon>
        <taxon>Dikarya</taxon>
        <taxon>Ascomycota</taxon>
        <taxon>Pezizomycotina</taxon>
        <taxon>Eurotiomycetes</taxon>
        <taxon>Eurotiomycetidae</taxon>
        <taxon>Eurotiales</taxon>
        <taxon>Aspergillaceae</taxon>
        <taxon>Aspergillus</taxon>
        <taxon>Aspergillus subgen. Circumdati</taxon>
    </lineage>
</organism>
<dbReference type="EMBL" id="ML733431">
    <property type="protein sequence ID" value="KAB8220152.1"/>
    <property type="molecule type" value="Genomic_DNA"/>
</dbReference>
<protein>
    <submittedName>
        <fullName evidence="1">Uncharacterized protein</fullName>
    </submittedName>
</protein>
<reference evidence="1 2" key="1">
    <citation type="submission" date="2019-04" db="EMBL/GenBank/DDBJ databases">
        <title>Fungal friends and foes A comparative genomics study of 23 Aspergillus species from section Flavi.</title>
        <authorList>
            <consortium name="DOE Joint Genome Institute"/>
            <person name="Kjaerbolling I."/>
            <person name="Vesth T.C."/>
            <person name="Frisvad J.C."/>
            <person name="Nybo J.L."/>
            <person name="Theobald S."/>
            <person name="Kildgaard S."/>
            <person name="Petersen T.I."/>
            <person name="Kuo A."/>
            <person name="Sato A."/>
            <person name="Lyhne E.K."/>
            <person name="Kogle M.E."/>
            <person name="Wiebenga A."/>
            <person name="Kun R.S."/>
            <person name="Lubbers R.J."/>
            <person name="Makela M.R."/>
            <person name="Barry K."/>
            <person name="Chovatia M."/>
            <person name="Clum A."/>
            <person name="Daum C."/>
            <person name="Haridas S."/>
            <person name="He G."/>
            <person name="LaButti K."/>
            <person name="Lipzen A."/>
            <person name="Mondo S."/>
            <person name="Pangilinan J."/>
            <person name="Riley R."/>
            <person name="Salamov A."/>
            <person name="Simmons B.A."/>
            <person name="Magnuson J.K."/>
            <person name="Henrissat B."/>
            <person name="Mortensen U.H."/>
            <person name="Larsen T.O."/>
            <person name="De vries R.P."/>
            <person name="Grigoriev I.V."/>
            <person name="Machida M."/>
            <person name="Baker S.E."/>
            <person name="Andersen M.R."/>
        </authorList>
    </citation>
    <scope>NUCLEOTIDE SEQUENCE [LARGE SCALE GENOMIC DNA]</scope>
    <source>
        <strain evidence="1 2">CBS 126849</strain>
    </source>
</reference>
<name>A0A5N6ERI7_9EURO</name>
<dbReference type="AlphaFoldDB" id="A0A5N6ERI7"/>
<accession>A0A5N6ERI7</accession>
<keyword evidence="2" id="KW-1185">Reference proteome</keyword>
<evidence type="ECO:0000313" key="2">
    <source>
        <dbReference type="Proteomes" id="UP000326799"/>
    </source>
</evidence>
<dbReference type="Proteomes" id="UP000326799">
    <property type="component" value="Unassembled WGS sequence"/>
</dbReference>
<sequence length="119" mass="13662">MAAYMSDSVLHSEGATVGLMETVGCFTRYGMTLPLSLGGFQMYAPDHWALLGKSLRYGDSFDTDTINIAVFEVRKVQFFFKKGLPYPATHDSGSHKFTNYYDVRGNHRRTRYLWRARVY</sequence>